<evidence type="ECO:0000259" key="1">
    <source>
        <dbReference type="Pfam" id="PF00534"/>
    </source>
</evidence>
<accession>A0ABT9UD02</accession>
<dbReference type="InterPro" id="IPR001296">
    <property type="entry name" value="Glyco_trans_1"/>
</dbReference>
<evidence type="ECO:0000313" key="3">
    <source>
        <dbReference type="EMBL" id="MDQ0116094.1"/>
    </source>
</evidence>
<dbReference type="CDD" id="cd03823">
    <property type="entry name" value="GT4_ExpE7-like"/>
    <property type="match status" value="1"/>
</dbReference>
<proteinExistence type="predicted"/>
<organism evidence="3 4">
    <name type="scientific">Paenibacillus harenae</name>
    <dbReference type="NCBI Taxonomy" id="306543"/>
    <lineage>
        <taxon>Bacteria</taxon>
        <taxon>Bacillati</taxon>
        <taxon>Bacillota</taxon>
        <taxon>Bacilli</taxon>
        <taxon>Bacillales</taxon>
        <taxon>Paenibacillaceae</taxon>
        <taxon>Paenibacillus</taxon>
    </lineage>
</organism>
<protein>
    <submittedName>
        <fullName evidence="3">Glycosyltransferase involved in cell wall biosynthesis</fullName>
    </submittedName>
</protein>
<dbReference type="InterPro" id="IPR050194">
    <property type="entry name" value="Glycosyltransferase_grp1"/>
</dbReference>
<dbReference type="Gene3D" id="3.40.50.2000">
    <property type="entry name" value="Glycogen Phosphorylase B"/>
    <property type="match status" value="2"/>
</dbReference>
<dbReference type="SUPFAM" id="SSF53756">
    <property type="entry name" value="UDP-Glycosyltransferase/glycogen phosphorylase"/>
    <property type="match status" value="1"/>
</dbReference>
<evidence type="ECO:0000259" key="2">
    <source>
        <dbReference type="Pfam" id="PF13439"/>
    </source>
</evidence>
<dbReference type="EMBL" id="JAUSSU010000015">
    <property type="protein sequence ID" value="MDQ0116094.1"/>
    <property type="molecule type" value="Genomic_DNA"/>
</dbReference>
<sequence length="414" mass="45836">MKIVIVNSLYSPHIIGGAEISTQILAETLESVADVHVITTGGQKRNAGITSELINGVTVHRLPYNNLYWIGDTEHHGKLNKVARRLIDIYNPMQIGTVANLLKEIKPDLVHTQNLSGFGAGIWTAFFKAGVPIVHTLRDYSLISPVSSPISNPLIARLYRLTSLGFSKRVSAVVGISSHILNRHTEAGLFPNAEHLVIPNVVDGDIVAGEKDFERKPLRIGYFGRIEPEKGVREIIEAVRSVPEEVVERLYVCGEGKLKEELSEACRNDGRIVFTGKVKPNEARELMAQVDATVVPSIWEEPFGRVIIESYQVGTPVYASAVGGIPDVVLNRKQYLFAPGSSGAIQDKLMEYYSLTAEQKRTIQRQCLEHSRRFTKQSLLERHTELYQSVMHQVTGTAQSENIIGKKIKAGVGR</sequence>
<reference evidence="3 4" key="1">
    <citation type="submission" date="2023-07" db="EMBL/GenBank/DDBJ databases">
        <title>Sorghum-associated microbial communities from plants grown in Nebraska, USA.</title>
        <authorList>
            <person name="Schachtman D."/>
        </authorList>
    </citation>
    <scope>NUCLEOTIDE SEQUENCE [LARGE SCALE GENOMIC DNA]</scope>
    <source>
        <strain evidence="3 4">CC482</strain>
    </source>
</reference>
<feature type="domain" description="Glycosyl transferase family 1" evidence="1">
    <location>
        <begin position="214"/>
        <end position="364"/>
    </location>
</feature>
<evidence type="ECO:0000313" key="4">
    <source>
        <dbReference type="Proteomes" id="UP001229346"/>
    </source>
</evidence>
<gene>
    <name evidence="3" type="ORF">J2T15_005570</name>
</gene>
<dbReference type="PANTHER" id="PTHR45947:SF13">
    <property type="entry name" value="TRANSFERASE"/>
    <property type="match status" value="1"/>
</dbReference>
<dbReference type="InterPro" id="IPR028098">
    <property type="entry name" value="Glyco_trans_4-like_N"/>
</dbReference>
<keyword evidence="4" id="KW-1185">Reference proteome</keyword>
<name>A0ABT9UD02_PAEHA</name>
<dbReference type="PANTHER" id="PTHR45947">
    <property type="entry name" value="SULFOQUINOVOSYL TRANSFERASE SQD2"/>
    <property type="match status" value="1"/>
</dbReference>
<dbReference type="Proteomes" id="UP001229346">
    <property type="component" value="Unassembled WGS sequence"/>
</dbReference>
<dbReference type="RefSeq" id="WP_307208123.1">
    <property type="nucleotide sequence ID" value="NZ_JAUSSU010000015.1"/>
</dbReference>
<comment type="caution">
    <text evidence="3">The sequence shown here is derived from an EMBL/GenBank/DDBJ whole genome shotgun (WGS) entry which is preliminary data.</text>
</comment>
<feature type="domain" description="Glycosyltransferase subfamily 4-like N-terminal" evidence="2">
    <location>
        <begin position="15"/>
        <end position="203"/>
    </location>
</feature>
<dbReference type="Pfam" id="PF13439">
    <property type="entry name" value="Glyco_transf_4"/>
    <property type="match status" value="1"/>
</dbReference>
<dbReference type="Pfam" id="PF00534">
    <property type="entry name" value="Glycos_transf_1"/>
    <property type="match status" value="1"/>
</dbReference>